<keyword evidence="1" id="KW-0813">Transport</keyword>
<proteinExistence type="predicted"/>
<name>D6ZAZ4_SEGRD</name>
<dbReference type="OrthoDB" id="9112331at2"/>
<evidence type="ECO:0000256" key="3">
    <source>
        <dbReference type="ARBA" id="ARBA00022840"/>
    </source>
</evidence>
<dbReference type="InterPro" id="IPR017871">
    <property type="entry name" value="ABC_transporter-like_CS"/>
</dbReference>
<dbReference type="InterPro" id="IPR027417">
    <property type="entry name" value="P-loop_NTPase"/>
</dbReference>
<dbReference type="SUPFAM" id="SSF52540">
    <property type="entry name" value="P-loop containing nucleoside triphosphate hydrolases"/>
    <property type="match status" value="1"/>
</dbReference>
<evidence type="ECO:0000256" key="2">
    <source>
        <dbReference type="ARBA" id="ARBA00022741"/>
    </source>
</evidence>
<dbReference type="GO" id="GO:0005524">
    <property type="term" value="F:ATP binding"/>
    <property type="evidence" value="ECO:0007669"/>
    <property type="project" value="UniProtKB-KW"/>
</dbReference>
<gene>
    <name evidence="5" type="ordered locus">Srot_0266</name>
</gene>
<keyword evidence="6" id="KW-1185">Reference proteome</keyword>
<feature type="domain" description="ABC transporter" evidence="4">
    <location>
        <begin position="1"/>
        <end position="229"/>
    </location>
</feature>
<dbReference type="PANTHER" id="PTHR42781">
    <property type="entry name" value="SPERMIDINE/PUTRESCINE IMPORT ATP-BINDING PROTEIN POTA"/>
    <property type="match status" value="1"/>
</dbReference>
<protein>
    <submittedName>
        <fullName evidence="5">ABC transporter related protein</fullName>
    </submittedName>
</protein>
<dbReference type="Proteomes" id="UP000002247">
    <property type="component" value="Chromosome"/>
</dbReference>
<reference evidence="5 6" key="1">
    <citation type="journal article" date="2010" name="Stand. Genomic Sci.">
        <title>Complete genome sequence of Segniliparus rotundus type strain (CDC 1076).</title>
        <authorList>
            <person name="Sikorski J."/>
            <person name="Lapidus A."/>
            <person name="Copeland A."/>
            <person name="Misra M."/>
            <person name="Glavina Del Rio T."/>
            <person name="Nolan M."/>
            <person name="Lucas S."/>
            <person name="Chen F."/>
            <person name="Tice H."/>
            <person name="Cheng J.F."/>
            <person name="Jando M."/>
            <person name="Schneider S."/>
            <person name="Bruce D."/>
            <person name="Goodwin L."/>
            <person name="Pitluck S."/>
            <person name="Liolios K."/>
            <person name="Mikhailova N."/>
            <person name="Pati A."/>
            <person name="Ivanova N."/>
            <person name="Mavromatis K."/>
            <person name="Chen A."/>
            <person name="Palaniappan K."/>
            <person name="Chertkov O."/>
            <person name="Land M."/>
            <person name="Hauser L."/>
            <person name="Chang Y.J."/>
            <person name="Jeffries C.D."/>
            <person name="Brettin T."/>
            <person name="Detter J.C."/>
            <person name="Han C."/>
            <person name="Rohde M."/>
            <person name="Goker M."/>
            <person name="Bristow J."/>
            <person name="Eisen J.A."/>
            <person name="Markowitz V."/>
            <person name="Hugenholtz P."/>
            <person name="Kyrpides N.C."/>
            <person name="Klenk H.P."/>
        </authorList>
    </citation>
    <scope>NUCLEOTIDE SEQUENCE [LARGE SCALE GENOMIC DNA]</scope>
    <source>
        <strain evidence="6">ATCC BAA-972 / CDC 1076 / CIP 108378 / DSM 44985 / JCM 13578</strain>
    </source>
</reference>
<dbReference type="InterPro" id="IPR003593">
    <property type="entry name" value="AAA+_ATPase"/>
</dbReference>
<dbReference type="PROSITE" id="PS00211">
    <property type="entry name" value="ABC_TRANSPORTER_1"/>
    <property type="match status" value="1"/>
</dbReference>
<dbReference type="STRING" id="640132.Srot_0266"/>
<dbReference type="InterPro" id="IPR050093">
    <property type="entry name" value="ABC_SmlMolc_Importer"/>
</dbReference>
<accession>D6ZAZ4</accession>
<sequence length="313" mass="32333">MSGAALRVDVAAAARGVEAAFEVPGGQCAALIGPNGAGKSSLLAMVSGGLRPDRGQVLVGGRDVAPTPVWRRKVALLAQRAVLFEHLDVLDNVAFAPRVAGLSVARSRALAREWLEQLGALRWAARRPHELSGGQAQRVALAQALAADPQVLLLDEPFAAMDVQAAAELRAVLRRLLDGRTCVLATHDFADVATLADVVVVLDAGRVAQTTSPEGLVADPATEFAARLVGLNRVGSALFPPTAARVVLGAEAPPRHGGACIEGAFIGIVSHGEGLRALCRVGDCVVEAQVGHDLAQRLEPGTAVGIAVEDTAR</sequence>
<dbReference type="HOGENOM" id="CLU_000604_1_1_11"/>
<evidence type="ECO:0000313" key="5">
    <source>
        <dbReference type="EMBL" id="ADG96753.1"/>
    </source>
</evidence>
<evidence type="ECO:0000313" key="6">
    <source>
        <dbReference type="Proteomes" id="UP000002247"/>
    </source>
</evidence>
<evidence type="ECO:0000256" key="1">
    <source>
        <dbReference type="ARBA" id="ARBA00022448"/>
    </source>
</evidence>
<organism evidence="5 6">
    <name type="scientific">Segniliparus rotundus (strain ATCC BAA-972 / CDC 1076 / CIP 108378 / DSM 44985 / JCM 13578)</name>
    <dbReference type="NCBI Taxonomy" id="640132"/>
    <lineage>
        <taxon>Bacteria</taxon>
        <taxon>Bacillati</taxon>
        <taxon>Actinomycetota</taxon>
        <taxon>Actinomycetes</taxon>
        <taxon>Mycobacteriales</taxon>
        <taxon>Segniliparaceae</taxon>
        <taxon>Segniliparus</taxon>
    </lineage>
</organism>
<evidence type="ECO:0000259" key="4">
    <source>
        <dbReference type="PROSITE" id="PS50893"/>
    </source>
</evidence>
<dbReference type="EMBL" id="CP001958">
    <property type="protein sequence ID" value="ADG96753.1"/>
    <property type="molecule type" value="Genomic_DNA"/>
</dbReference>
<keyword evidence="2" id="KW-0547">Nucleotide-binding</keyword>
<dbReference type="KEGG" id="srt:Srot_0266"/>
<dbReference type="SMART" id="SM00382">
    <property type="entry name" value="AAA"/>
    <property type="match status" value="1"/>
</dbReference>
<dbReference type="eggNOG" id="COG3842">
    <property type="taxonomic scope" value="Bacteria"/>
</dbReference>
<dbReference type="RefSeq" id="WP_013137209.1">
    <property type="nucleotide sequence ID" value="NC_014168.1"/>
</dbReference>
<dbReference type="AlphaFoldDB" id="D6ZAZ4"/>
<dbReference type="PROSITE" id="PS50893">
    <property type="entry name" value="ABC_TRANSPORTER_2"/>
    <property type="match status" value="1"/>
</dbReference>
<keyword evidence="3" id="KW-0067">ATP-binding</keyword>
<dbReference type="Gene3D" id="3.40.50.300">
    <property type="entry name" value="P-loop containing nucleotide triphosphate hydrolases"/>
    <property type="match status" value="1"/>
</dbReference>
<dbReference type="PANTHER" id="PTHR42781:SF4">
    <property type="entry name" value="SPERMIDINE_PUTRESCINE IMPORT ATP-BINDING PROTEIN POTA"/>
    <property type="match status" value="1"/>
</dbReference>
<dbReference type="Pfam" id="PF00005">
    <property type="entry name" value="ABC_tran"/>
    <property type="match status" value="1"/>
</dbReference>
<dbReference type="GO" id="GO:0016887">
    <property type="term" value="F:ATP hydrolysis activity"/>
    <property type="evidence" value="ECO:0007669"/>
    <property type="project" value="InterPro"/>
</dbReference>
<dbReference type="InterPro" id="IPR003439">
    <property type="entry name" value="ABC_transporter-like_ATP-bd"/>
</dbReference>